<name>A0A9D1SM93_9FIRM</name>
<feature type="chain" id="PRO_5039700444" description="Lipoprotein" evidence="1">
    <location>
        <begin position="26"/>
        <end position="193"/>
    </location>
</feature>
<evidence type="ECO:0008006" key="4">
    <source>
        <dbReference type="Google" id="ProtNLM"/>
    </source>
</evidence>
<dbReference type="AlphaFoldDB" id="A0A9D1SM93"/>
<comment type="caution">
    <text evidence="2">The sequence shown here is derived from an EMBL/GenBank/DDBJ whole genome shotgun (WGS) entry which is preliminary data.</text>
</comment>
<dbReference type="EMBL" id="DVNI01000127">
    <property type="protein sequence ID" value="HIU64838.1"/>
    <property type="molecule type" value="Genomic_DNA"/>
</dbReference>
<gene>
    <name evidence="2" type="ORF">IAB06_07390</name>
</gene>
<feature type="signal peptide" evidence="1">
    <location>
        <begin position="1"/>
        <end position="25"/>
    </location>
</feature>
<dbReference type="Proteomes" id="UP000824099">
    <property type="component" value="Unassembled WGS sequence"/>
</dbReference>
<organism evidence="2 3">
    <name type="scientific">Candidatus Avacidaminococcus intestinavium</name>
    <dbReference type="NCBI Taxonomy" id="2840684"/>
    <lineage>
        <taxon>Bacteria</taxon>
        <taxon>Bacillati</taxon>
        <taxon>Bacillota</taxon>
        <taxon>Negativicutes</taxon>
        <taxon>Acidaminococcales</taxon>
        <taxon>Acidaminococcaceae</taxon>
        <taxon>Acidaminococcaceae incertae sedis</taxon>
        <taxon>Candidatus Avacidaminococcus</taxon>
    </lineage>
</organism>
<reference evidence="2" key="2">
    <citation type="journal article" date="2021" name="PeerJ">
        <title>Extensive microbial diversity within the chicken gut microbiome revealed by metagenomics and culture.</title>
        <authorList>
            <person name="Gilroy R."/>
            <person name="Ravi A."/>
            <person name="Getino M."/>
            <person name="Pursley I."/>
            <person name="Horton D.L."/>
            <person name="Alikhan N.F."/>
            <person name="Baker D."/>
            <person name="Gharbi K."/>
            <person name="Hall N."/>
            <person name="Watson M."/>
            <person name="Adriaenssens E.M."/>
            <person name="Foster-Nyarko E."/>
            <person name="Jarju S."/>
            <person name="Secka A."/>
            <person name="Antonio M."/>
            <person name="Oren A."/>
            <person name="Chaudhuri R.R."/>
            <person name="La Ragione R."/>
            <person name="Hildebrand F."/>
            <person name="Pallen M.J."/>
        </authorList>
    </citation>
    <scope>NUCLEOTIDE SEQUENCE</scope>
    <source>
        <strain evidence="2">CHK160-1198</strain>
    </source>
</reference>
<keyword evidence="1" id="KW-0732">Signal</keyword>
<sequence>MKKTLLMLLLAVCFSMSGMSSKAEAAFEYAPVAFVLVDYSGNTKESEFLSWREQVRQAYYMPYYELIKNHEPDAVVRDYLKASSVKTNKLQEENLQEIADKISAKVVVLLFINNYSERLVRSFGHFWHERGDLLQRVVVSADIYIYKVTDGQFLKRKIRYVDTDDISLSTAASDIVKYRLRNYVNEMEGREQI</sequence>
<protein>
    <recommendedName>
        <fullName evidence="4">Lipoprotein</fullName>
    </recommendedName>
</protein>
<accession>A0A9D1SM93</accession>
<evidence type="ECO:0000313" key="2">
    <source>
        <dbReference type="EMBL" id="HIU64838.1"/>
    </source>
</evidence>
<evidence type="ECO:0000256" key="1">
    <source>
        <dbReference type="SAM" id="SignalP"/>
    </source>
</evidence>
<reference evidence="2" key="1">
    <citation type="submission" date="2020-10" db="EMBL/GenBank/DDBJ databases">
        <authorList>
            <person name="Gilroy R."/>
        </authorList>
    </citation>
    <scope>NUCLEOTIDE SEQUENCE</scope>
    <source>
        <strain evidence="2">CHK160-1198</strain>
    </source>
</reference>
<evidence type="ECO:0000313" key="3">
    <source>
        <dbReference type="Proteomes" id="UP000824099"/>
    </source>
</evidence>
<proteinExistence type="predicted"/>